<dbReference type="SUPFAM" id="SSF58104">
    <property type="entry name" value="Methyl-accepting chemotaxis protein (MCP) signaling domain"/>
    <property type="match status" value="1"/>
</dbReference>
<proteinExistence type="inferred from homology"/>
<dbReference type="OrthoDB" id="371102at2"/>
<dbReference type="PROSITE" id="PS51257">
    <property type="entry name" value="PROKAR_LIPOPROTEIN"/>
    <property type="match status" value="1"/>
</dbReference>
<dbReference type="InterPro" id="IPR051310">
    <property type="entry name" value="MCP_chemotaxis"/>
</dbReference>
<accession>A0A5C1QLS1</accession>
<keyword evidence="4" id="KW-0812">Transmembrane</keyword>
<evidence type="ECO:0000256" key="3">
    <source>
        <dbReference type="PROSITE-ProRule" id="PRU00284"/>
    </source>
</evidence>
<keyword evidence="3" id="KW-0807">Transducer</keyword>
<name>A0A5C1QLS1_9SPIO</name>
<dbReference type="SMART" id="SM00283">
    <property type="entry name" value="MA"/>
    <property type="match status" value="1"/>
</dbReference>
<dbReference type="Proteomes" id="UP000324209">
    <property type="component" value="Chromosome"/>
</dbReference>
<dbReference type="KEGG" id="ock:EXM22_09285"/>
<dbReference type="PROSITE" id="PS50111">
    <property type="entry name" value="CHEMOTAXIS_TRANSDUC_2"/>
    <property type="match status" value="1"/>
</dbReference>
<dbReference type="GO" id="GO:0004888">
    <property type="term" value="F:transmembrane signaling receptor activity"/>
    <property type="evidence" value="ECO:0007669"/>
    <property type="project" value="TreeGrafter"/>
</dbReference>
<dbReference type="GO" id="GO:0005886">
    <property type="term" value="C:plasma membrane"/>
    <property type="evidence" value="ECO:0007669"/>
    <property type="project" value="TreeGrafter"/>
</dbReference>
<gene>
    <name evidence="6" type="ORF">EXM22_09285</name>
</gene>
<dbReference type="GO" id="GO:0007165">
    <property type="term" value="P:signal transduction"/>
    <property type="evidence" value="ECO:0007669"/>
    <property type="project" value="UniProtKB-KW"/>
</dbReference>
<feature type="transmembrane region" description="Helical" evidence="4">
    <location>
        <begin position="21"/>
        <end position="42"/>
    </location>
</feature>
<sequence>MKKLKEIYSDSSYEVRLKAPILSGVLLSFAFFSCILIIASIFSGASTVLFIEYSIAVLTILFSFLALRRGYYVLSSNTIFSVSTVVLVIIRFTNEYKGDLSLANVAAIIGPYLVFAAFFIVDKRVINSLLVLYSLAFCAMTARGIYFGPQTAYGAPSVTGIIFPGVAVAAVFIGLTTTRRVFNQILSETLGTLNEVRAYGDKVRSLMQESKSQMDKADTLLADCRETSTVTAEIEKNMHSIMNRIKNLDDRIDSSVVALGQVQDGLGVLKKVSDDQSSHVSESSASIEEMAASITHVNKVIHQRTETVHNLLQTSHEGEGVIKKTVLSFKQVTSLLDRIGEMTLLISGIADQTNLLAMNAAIEAAHAGEAGKGFSVVASEIRKLAESSAISARQIDDTTKSLVASIGDVESNMEESGSSFQSISEEVKNVSLSIEEISRNTQELDIAVKEILLANDHLNESTGHLDEQVRAARGAQEILVNDSSSVAGISKELTQESERVVSDLAAIKEATQRIYLRAGDLMEQSQKLDNSLKN</sequence>
<evidence type="ECO:0000256" key="1">
    <source>
        <dbReference type="ARBA" id="ARBA00022500"/>
    </source>
</evidence>
<dbReference type="AlphaFoldDB" id="A0A5C1QLS1"/>
<dbReference type="GO" id="GO:0006935">
    <property type="term" value="P:chemotaxis"/>
    <property type="evidence" value="ECO:0007669"/>
    <property type="project" value="UniProtKB-KW"/>
</dbReference>
<comment type="similarity">
    <text evidence="2">Belongs to the methyl-accepting chemotaxis (MCP) protein family.</text>
</comment>
<feature type="transmembrane region" description="Helical" evidence="4">
    <location>
        <begin position="48"/>
        <end position="67"/>
    </location>
</feature>
<dbReference type="PANTHER" id="PTHR43531">
    <property type="entry name" value="PROTEIN ICFG"/>
    <property type="match status" value="1"/>
</dbReference>
<keyword evidence="1" id="KW-0145">Chemotaxis</keyword>
<feature type="transmembrane region" description="Helical" evidence="4">
    <location>
        <begin position="153"/>
        <end position="175"/>
    </location>
</feature>
<feature type="transmembrane region" description="Helical" evidence="4">
    <location>
        <begin position="74"/>
        <end position="94"/>
    </location>
</feature>
<keyword evidence="4" id="KW-1133">Transmembrane helix</keyword>
<dbReference type="PANTHER" id="PTHR43531:SF11">
    <property type="entry name" value="METHYL-ACCEPTING CHEMOTAXIS PROTEIN 3"/>
    <property type="match status" value="1"/>
</dbReference>
<feature type="transmembrane region" description="Helical" evidence="4">
    <location>
        <begin position="128"/>
        <end position="147"/>
    </location>
</feature>
<keyword evidence="7" id="KW-1185">Reference proteome</keyword>
<evidence type="ECO:0000313" key="6">
    <source>
        <dbReference type="EMBL" id="QEN08169.1"/>
    </source>
</evidence>
<protein>
    <recommendedName>
        <fullName evidence="5">Methyl-accepting transducer domain-containing protein</fullName>
    </recommendedName>
</protein>
<reference evidence="6 7" key="1">
    <citation type="submission" date="2019-02" db="EMBL/GenBank/DDBJ databases">
        <title>Complete Genome Sequence and Methylome Analysis of free living Spirochaetas.</title>
        <authorList>
            <person name="Fomenkov A."/>
            <person name="Dubinina G."/>
            <person name="Leshcheva N."/>
            <person name="Mikheeva N."/>
            <person name="Grabovich M."/>
            <person name="Vincze T."/>
            <person name="Roberts R.J."/>
        </authorList>
    </citation>
    <scope>NUCLEOTIDE SEQUENCE [LARGE SCALE GENOMIC DNA]</scope>
    <source>
        <strain evidence="6 7">K2</strain>
    </source>
</reference>
<dbReference type="InterPro" id="IPR004089">
    <property type="entry name" value="MCPsignal_dom"/>
</dbReference>
<dbReference type="Gene3D" id="1.10.287.950">
    <property type="entry name" value="Methyl-accepting chemotaxis protein"/>
    <property type="match status" value="1"/>
</dbReference>
<dbReference type="RefSeq" id="WP_149486249.1">
    <property type="nucleotide sequence ID" value="NZ_CP036150.1"/>
</dbReference>
<feature type="transmembrane region" description="Helical" evidence="4">
    <location>
        <begin position="100"/>
        <end position="121"/>
    </location>
</feature>
<evidence type="ECO:0000256" key="4">
    <source>
        <dbReference type="SAM" id="Phobius"/>
    </source>
</evidence>
<evidence type="ECO:0000256" key="2">
    <source>
        <dbReference type="ARBA" id="ARBA00029447"/>
    </source>
</evidence>
<dbReference type="EMBL" id="CP036150">
    <property type="protein sequence ID" value="QEN08169.1"/>
    <property type="molecule type" value="Genomic_DNA"/>
</dbReference>
<feature type="domain" description="Methyl-accepting transducer" evidence="5">
    <location>
        <begin position="251"/>
        <end position="473"/>
    </location>
</feature>
<keyword evidence="4" id="KW-0472">Membrane</keyword>
<organism evidence="6 7">
    <name type="scientific">Oceanispirochaeta crateris</name>
    <dbReference type="NCBI Taxonomy" id="2518645"/>
    <lineage>
        <taxon>Bacteria</taxon>
        <taxon>Pseudomonadati</taxon>
        <taxon>Spirochaetota</taxon>
        <taxon>Spirochaetia</taxon>
        <taxon>Spirochaetales</taxon>
        <taxon>Spirochaetaceae</taxon>
        <taxon>Oceanispirochaeta</taxon>
    </lineage>
</organism>
<dbReference type="Pfam" id="PF00015">
    <property type="entry name" value="MCPsignal"/>
    <property type="match status" value="1"/>
</dbReference>
<evidence type="ECO:0000313" key="7">
    <source>
        <dbReference type="Proteomes" id="UP000324209"/>
    </source>
</evidence>
<evidence type="ECO:0000259" key="5">
    <source>
        <dbReference type="PROSITE" id="PS50111"/>
    </source>
</evidence>